<dbReference type="InterPro" id="IPR003959">
    <property type="entry name" value="ATPase_AAA_core"/>
</dbReference>
<dbReference type="CDD" id="cd00009">
    <property type="entry name" value="AAA"/>
    <property type="match status" value="1"/>
</dbReference>
<dbReference type="SMART" id="SM00382">
    <property type="entry name" value="AAA"/>
    <property type="match status" value="1"/>
</dbReference>
<evidence type="ECO:0000256" key="5">
    <source>
        <dbReference type="ARBA" id="ARBA00022840"/>
    </source>
</evidence>
<dbReference type="PANTHER" id="PTHR23389:SF6">
    <property type="entry name" value="REPLICATION FACTOR C SUBUNIT 1"/>
    <property type="match status" value="1"/>
</dbReference>
<evidence type="ECO:0000256" key="2">
    <source>
        <dbReference type="ARBA" id="ARBA00014793"/>
    </source>
</evidence>
<keyword evidence="4 7" id="KW-0547">Nucleotide-binding</keyword>
<proteinExistence type="inferred from homology"/>
<dbReference type="NCBIfam" id="NF003229">
    <property type="entry name" value="PRK04195.1-5"/>
    <property type="match status" value="1"/>
</dbReference>
<feature type="region of interest" description="Disordered" evidence="8">
    <location>
        <begin position="422"/>
        <end position="445"/>
    </location>
</feature>
<dbReference type="EMBL" id="DUJR01000002">
    <property type="protein sequence ID" value="HII59051.1"/>
    <property type="molecule type" value="Genomic_DNA"/>
</dbReference>
<reference evidence="10" key="1">
    <citation type="journal article" date="2020" name="bioRxiv">
        <title>A rank-normalized archaeal taxonomy based on genome phylogeny resolves widespread incomplete and uneven classifications.</title>
        <authorList>
            <person name="Rinke C."/>
            <person name="Chuvochina M."/>
            <person name="Mussig A.J."/>
            <person name="Chaumeil P.-A."/>
            <person name="Waite D.W."/>
            <person name="Whitman W.B."/>
            <person name="Parks D.H."/>
            <person name="Hugenholtz P."/>
        </authorList>
    </citation>
    <scope>NUCLEOTIDE SEQUENCE</scope>
    <source>
        <strain evidence="10">UBA8849</strain>
    </source>
</reference>
<dbReference type="SMR" id="A0A832T0C9"/>
<evidence type="ECO:0000256" key="1">
    <source>
        <dbReference type="ARBA" id="ARBA00006878"/>
    </source>
</evidence>
<dbReference type="GO" id="GO:0006260">
    <property type="term" value="P:DNA replication"/>
    <property type="evidence" value="ECO:0007669"/>
    <property type="project" value="UniProtKB-UniRule"/>
</dbReference>
<feature type="binding site" evidence="7">
    <location>
        <begin position="46"/>
        <end position="53"/>
    </location>
    <ligand>
        <name>ATP</name>
        <dbReference type="ChEBI" id="CHEBI:30616"/>
    </ligand>
</feature>
<keyword evidence="5 7" id="KW-0067">ATP-binding</keyword>
<dbReference type="HAMAP" id="MF_01508">
    <property type="entry name" value="RfcL"/>
    <property type="match status" value="1"/>
</dbReference>
<dbReference type="GO" id="GO:0003689">
    <property type="term" value="F:DNA clamp loader activity"/>
    <property type="evidence" value="ECO:0007669"/>
    <property type="project" value="UniProtKB-UniRule"/>
</dbReference>
<accession>A0A832T0C9</accession>
<evidence type="ECO:0000256" key="6">
    <source>
        <dbReference type="ARBA" id="ARBA00032141"/>
    </source>
</evidence>
<dbReference type="Pfam" id="PF00004">
    <property type="entry name" value="AAA"/>
    <property type="match status" value="1"/>
</dbReference>
<feature type="compositionally biased region" description="Basic and acidic residues" evidence="8">
    <location>
        <begin position="426"/>
        <end position="443"/>
    </location>
</feature>
<dbReference type="GO" id="GO:0016887">
    <property type="term" value="F:ATP hydrolysis activity"/>
    <property type="evidence" value="ECO:0007669"/>
    <property type="project" value="InterPro"/>
</dbReference>
<sequence>MLSWVEKYRPKSLKDVAGHEKVKEKLKTWIESYLKGETPKPILLVGPPGCGKTTLAYALANDYGFEVIELNASDKRNSSAIKKVVGHAATSSSIFGKKFLIVLDEVDGISGKEDAGGVSELIKVIKKAKNPIILTANDAYAPSIRSLLPYVEVIQLNPVHTNSVYKVLKKIAEKEGLDVDDKTLKMIAQHSAGDLRSAINDLEALALSGDLSYEAAQKLPDRKREANIFDALRVILKTTHYGIATTALMNVDETPDVVIEWIAENVPKEYEKPEEVARAFEYLSKADRYLGRVMRRQNYSFWKYATTLMTAGVALSKDEKYRKWTPYSYPKIFRLLTKTKAEREILNKILKKIGEKTHTSSKRARFDLQMLKLLAKENPSVAADLVDYFEIKEDELKVLVGDKLASEILKILKEKKKLERKKKKEKEKLEKEKKKEEKAKEKQSNLIIQPKEIKEEVKAEVEKKEEVKEKIVEKPKAEEVKEKSKTEEKETKKDKKKGKKKKEDKGKQLTLDAFFK</sequence>
<comment type="similarity">
    <text evidence="1 7">Belongs to the activator 1 small subunits family. RfcL subfamily.</text>
</comment>
<dbReference type="InterPro" id="IPR023935">
    <property type="entry name" value="Rep_factor-C_lsu"/>
</dbReference>
<evidence type="ECO:0000256" key="3">
    <source>
        <dbReference type="ARBA" id="ARBA00022705"/>
    </source>
</evidence>
<feature type="domain" description="AAA+ ATPase" evidence="9">
    <location>
        <begin position="38"/>
        <end position="158"/>
    </location>
</feature>
<dbReference type="InterPro" id="IPR047854">
    <property type="entry name" value="RFC_lid"/>
</dbReference>
<protein>
    <recommendedName>
        <fullName evidence="2 7">Replication factor C large subunit</fullName>
        <shortName evidence="7">RFC large subunit</shortName>
    </recommendedName>
    <alternativeName>
        <fullName evidence="6 7">Clamp loader large subunit</fullName>
    </alternativeName>
</protein>
<evidence type="ECO:0000256" key="8">
    <source>
        <dbReference type="SAM" id="MobiDB-lite"/>
    </source>
</evidence>
<feature type="region of interest" description="Disordered" evidence="8">
    <location>
        <begin position="474"/>
        <end position="516"/>
    </location>
</feature>
<evidence type="ECO:0000256" key="4">
    <source>
        <dbReference type="ARBA" id="ARBA00022741"/>
    </source>
</evidence>
<keyword evidence="3 7" id="KW-0235">DNA replication</keyword>
<dbReference type="AlphaFoldDB" id="A0A832T0C9"/>
<dbReference type="OMA" id="DWTEKYR"/>
<dbReference type="SUPFAM" id="SSF52540">
    <property type="entry name" value="P-loop containing nucleoside triphosphate hydrolases"/>
    <property type="match status" value="1"/>
</dbReference>
<evidence type="ECO:0000256" key="7">
    <source>
        <dbReference type="HAMAP-Rule" id="MF_01508"/>
    </source>
</evidence>
<comment type="function">
    <text evidence="7">Part of the RFC clamp loader complex which loads the PCNA sliding clamp onto DNA.</text>
</comment>
<dbReference type="RefSeq" id="WP_010870398.1">
    <property type="nucleotide sequence ID" value="NC_000909.1"/>
</dbReference>
<evidence type="ECO:0000313" key="11">
    <source>
        <dbReference type="Proteomes" id="UP000645676"/>
    </source>
</evidence>
<dbReference type="Proteomes" id="UP000645676">
    <property type="component" value="Unassembled WGS sequence"/>
</dbReference>
<dbReference type="Gene3D" id="1.10.8.60">
    <property type="match status" value="1"/>
</dbReference>
<dbReference type="Pfam" id="PF21960">
    <property type="entry name" value="RCF1-5-like_lid"/>
    <property type="match status" value="1"/>
</dbReference>
<dbReference type="NCBIfam" id="NF003230">
    <property type="entry name" value="PRK04195.1-6"/>
    <property type="match status" value="1"/>
</dbReference>
<name>A0A832T0C9_9EURY</name>
<dbReference type="PANTHER" id="PTHR23389">
    <property type="entry name" value="CHROMOSOME TRANSMISSION FIDELITY FACTOR 18"/>
    <property type="match status" value="1"/>
</dbReference>
<comment type="caution">
    <text evidence="10">The sequence shown here is derived from an EMBL/GenBank/DDBJ whole genome shotgun (WGS) entry which is preliminary data.</text>
</comment>
<evidence type="ECO:0000259" key="9">
    <source>
        <dbReference type="SMART" id="SM00382"/>
    </source>
</evidence>
<dbReference type="GO" id="GO:0005524">
    <property type="term" value="F:ATP binding"/>
    <property type="evidence" value="ECO:0007669"/>
    <property type="project" value="UniProtKB-UniRule"/>
</dbReference>
<organism evidence="10 11">
    <name type="scientific">Methanocaldococcus jannaschii</name>
    <dbReference type="NCBI Taxonomy" id="2190"/>
    <lineage>
        <taxon>Archaea</taxon>
        <taxon>Methanobacteriati</taxon>
        <taxon>Methanobacteriota</taxon>
        <taxon>Methanomada group</taxon>
        <taxon>Methanococci</taxon>
        <taxon>Methanococcales</taxon>
        <taxon>Methanocaldococcaceae</taxon>
        <taxon>Methanocaldococcus</taxon>
    </lineage>
</organism>
<dbReference type="Gene3D" id="3.40.50.300">
    <property type="entry name" value="P-loop containing nucleotide triphosphate hydrolases"/>
    <property type="match status" value="1"/>
</dbReference>
<gene>
    <name evidence="7" type="primary">rfcL</name>
    <name evidence="10" type="ORF">HA335_00485</name>
</gene>
<dbReference type="InterPro" id="IPR027417">
    <property type="entry name" value="P-loop_NTPase"/>
</dbReference>
<dbReference type="InterPro" id="IPR003593">
    <property type="entry name" value="AAA+_ATPase"/>
</dbReference>
<dbReference type="CDD" id="cd18140">
    <property type="entry name" value="HLD_clamp_RFC"/>
    <property type="match status" value="1"/>
</dbReference>
<comment type="subunit">
    <text evidence="7">Heteromultimer composed of small subunits (RfcS) and large subunits (RfcL).</text>
</comment>
<feature type="compositionally biased region" description="Basic and acidic residues" evidence="8">
    <location>
        <begin position="474"/>
        <end position="493"/>
    </location>
</feature>
<evidence type="ECO:0000313" key="10">
    <source>
        <dbReference type="EMBL" id="HII59051.1"/>
    </source>
</evidence>